<feature type="compositionally biased region" description="Basic and acidic residues" evidence="1">
    <location>
        <begin position="975"/>
        <end position="996"/>
    </location>
</feature>
<dbReference type="EMBL" id="KN838539">
    <property type="protein sequence ID" value="KIK09125.1"/>
    <property type="molecule type" value="Genomic_DNA"/>
</dbReference>
<dbReference type="InterPro" id="IPR036420">
    <property type="entry name" value="BRCT_dom_sf"/>
</dbReference>
<feature type="compositionally biased region" description="Polar residues" evidence="1">
    <location>
        <begin position="152"/>
        <end position="162"/>
    </location>
</feature>
<dbReference type="SUPFAM" id="SSF52113">
    <property type="entry name" value="BRCT domain"/>
    <property type="match status" value="1"/>
</dbReference>
<protein>
    <recommendedName>
        <fullName evidence="2">BRCT domain-containing protein</fullName>
    </recommendedName>
</protein>
<feature type="compositionally biased region" description="Basic and acidic residues" evidence="1">
    <location>
        <begin position="96"/>
        <end position="111"/>
    </location>
</feature>
<feature type="compositionally biased region" description="Low complexity" evidence="1">
    <location>
        <begin position="666"/>
        <end position="681"/>
    </location>
</feature>
<feature type="region of interest" description="Disordered" evidence="1">
    <location>
        <begin position="415"/>
        <end position="487"/>
    </location>
</feature>
<feature type="region of interest" description="Disordered" evidence="1">
    <location>
        <begin position="370"/>
        <end position="394"/>
    </location>
</feature>
<evidence type="ECO:0000313" key="4">
    <source>
        <dbReference type="Proteomes" id="UP000054477"/>
    </source>
</evidence>
<feature type="region of interest" description="Disordered" evidence="1">
    <location>
        <begin position="579"/>
        <end position="763"/>
    </location>
</feature>
<dbReference type="STRING" id="1095629.A0A0C9XA34"/>
<feature type="domain" description="BRCT" evidence="2">
    <location>
        <begin position="1104"/>
        <end position="1198"/>
    </location>
</feature>
<dbReference type="HOGENOM" id="CLU_255189_0_0_1"/>
<feature type="region of interest" description="Disordered" evidence="1">
    <location>
        <begin position="26"/>
        <end position="120"/>
    </location>
</feature>
<feature type="region of interest" description="Disordered" evidence="1">
    <location>
        <begin position="870"/>
        <end position="892"/>
    </location>
</feature>
<dbReference type="OrthoDB" id="2384350at2759"/>
<evidence type="ECO:0000313" key="3">
    <source>
        <dbReference type="EMBL" id="KIK09125.1"/>
    </source>
</evidence>
<feature type="region of interest" description="Disordered" evidence="1">
    <location>
        <begin position="152"/>
        <end position="298"/>
    </location>
</feature>
<feature type="compositionally biased region" description="Acidic residues" evidence="1">
    <location>
        <begin position="475"/>
        <end position="484"/>
    </location>
</feature>
<gene>
    <name evidence="3" type="ORF">K443DRAFT_447523</name>
</gene>
<dbReference type="AlphaFoldDB" id="A0A0C9XA34"/>
<organism evidence="3 4">
    <name type="scientific">Laccaria amethystina LaAM-08-1</name>
    <dbReference type="NCBI Taxonomy" id="1095629"/>
    <lineage>
        <taxon>Eukaryota</taxon>
        <taxon>Fungi</taxon>
        <taxon>Dikarya</taxon>
        <taxon>Basidiomycota</taxon>
        <taxon>Agaricomycotina</taxon>
        <taxon>Agaricomycetes</taxon>
        <taxon>Agaricomycetidae</taxon>
        <taxon>Agaricales</taxon>
        <taxon>Agaricineae</taxon>
        <taxon>Hydnangiaceae</taxon>
        <taxon>Laccaria</taxon>
    </lineage>
</organism>
<accession>A0A0C9XA34</accession>
<dbReference type="Proteomes" id="UP000054477">
    <property type="component" value="Unassembled WGS sequence"/>
</dbReference>
<feature type="compositionally biased region" description="Low complexity" evidence="1">
    <location>
        <begin position="1011"/>
        <end position="1021"/>
    </location>
</feature>
<dbReference type="PROSITE" id="PS50172">
    <property type="entry name" value="BRCT"/>
    <property type="match status" value="1"/>
</dbReference>
<feature type="region of interest" description="Disordered" evidence="1">
    <location>
        <begin position="970"/>
        <end position="1102"/>
    </location>
</feature>
<feature type="compositionally biased region" description="Polar residues" evidence="1">
    <location>
        <begin position="622"/>
        <end position="641"/>
    </location>
</feature>
<feature type="compositionally biased region" description="Polar residues" evidence="1">
    <location>
        <begin position="707"/>
        <end position="744"/>
    </location>
</feature>
<feature type="compositionally biased region" description="Basic and acidic residues" evidence="1">
    <location>
        <begin position="431"/>
        <end position="449"/>
    </location>
</feature>
<proteinExistence type="predicted"/>
<dbReference type="CDD" id="cd17716">
    <property type="entry name" value="BRCT_microcephalin_rpt1"/>
    <property type="match status" value="1"/>
</dbReference>
<dbReference type="InterPro" id="IPR001357">
    <property type="entry name" value="BRCT_dom"/>
</dbReference>
<feature type="region of interest" description="Disordered" evidence="1">
    <location>
        <begin position="1228"/>
        <end position="1274"/>
    </location>
</feature>
<reference evidence="3 4" key="1">
    <citation type="submission" date="2014-04" db="EMBL/GenBank/DDBJ databases">
        <authorList>
            <consortium name="DOE Joint Genome Institute"/>
            <person name="Kuo A."/>
            <person name="Kohler A."/>
            <person name="Nagy L.G."/>
            <person name="Floudas D."/>
            <person name="Copeland A."/>
            <person name="Barry K.W."/>
            <person name="Cichocki N."/>
            <person name="Veneault-Fourrey C."/>
            <person name="LaButti K."/>
            <person name="Lindquist E.A."/>
            <person name="Lipzen A."/>
            <person name="Lundell T."/>
            <person name="Morin E."/>
            <person name="Murat C."/>
            <person name="Sun H."/>
            <person name="Tunlid A."/>
            <person name="Henrissat B."/>
            <person name="Grigoriev I.V."/>
            <person name="Hibbett D.S."/>
            <person name="Martin F."/>
            <person name="Nordberg H.P."/>
            <person name="Cantor M.N."/>
            <person name="Hua S.X."/>
        </authorList>
    </citation>
    <scope>NUCLEOTIDE SEQUENCE [LARGE SCALE GENOMIC DNA]</scope>
    <source>
        <strain evidence="3 4">LaAM-08-1</strain>
    </source>
</reference>
<feature type="compositionally biased region" description="Low complexity" evidence="1">
    <location>
        <begin position="1044"/>
        <end position="1071"/>
    </location>
</feature>
<keyword evidence="4" id="KW-1185">Reference proteome</keyword>
<name>A0A0C9XA34_9AGAR</name>
<evidence type="ECO:0000256" key="1">
    <source>
        <dbReference type="SAM" id="MobiDB-lite"/>
    </source>
</evidence>
<dbReference type="Gene3D" id="3.40.50.10190">
    <property type="entry name" value="BRCT domain"/>
    <property type="match status" value="1"/>
</dbReference>
<dbReference type="Pfam" id="PF00533">
    <property type="entry name" value="BRCT"/>
    <property type="match status" value="1"/>
</dbReference>
<reference evidence="4" key="2">
    <citation type="submission" date="2015-01" db="EMBL/GenBank/DDBJ databases">
        <title>Evolutionary Origins and Diversification of the Mycorrhizal Mutualists.</title>
        <authorList>
            <consortium name="DOE Joint Genome Institute"/>
            <consortium name="Mycorrhizal Genomics Consortium"/>
            <person name="Kohler A."/>
            <person name="Kuo A."/>
            <person name="Nagy L.G."/>
            <person name="Floudas D."/>
            <person name="Copeland A."/>
            <person name="Barry K.W."/>
            <person name="Cichocki N."/>
            <person name="Veneault-Fourrey C."/>
            <person name="LaButti K."/>
            <person name="Lindquist E.A."/>
            <person name="Lipzen A."/>
            <person name="Lundell T."/>
            <person name="Morin E."/>
            <person name="Murat C."/>
            <person name="Riley R."/>
            <person name="Ohm R."/>
            <person name="Sun H."/>
            <person name="Tunlid A."/>
            <person name="Henrissat B."/>
            <person name="Grigoriev I.V."/>
            <person name="Hibbett D.S."/>
            <person name="Martin F."/>
        </authorList>
    </citation>
    <scope>NUCLEOTIDE SEQUENCE [LARGE SCALE GENOMIC DNA]</scope>
    <source>
        <strain evidence="4">LaAM-08-1</strain>
    </source>
</reference>
<evidence type="ECO:0000259" key="2">
    <source>
        <dbReference type="PROSITE" id="PS50172"/>
    </source>
</evidence>
<sequence length="1274" mass="135563">MPDTIFCEKRTRSQITLPDDILQVSQRSPLKDARSALRNHTIPTDTRIPTKVPSDDATDDELLLSPRKDTSSRRIPHLSKRSASPLPENGQSPRSSLDERDSKRIKRDASPERINIQNTDIIPLHQTLMHVRNHSEPNYTFTNNSSRKLFKTASNKPVSSDTHPCPPTPGPSGKERAQSVPLFSTSYPIPHIDLKNPPPSPHRIRSRSRSPSKEREPKLRITSLTLPVLGSIPDESLKGMEVDDPSEAEQQRQPHLLAGSESTLVNDAVPTPDIVASSASPEVELNRPEPPSTPATGQGYGCLDHLSPLTPLPVTPHPSILVADAKDGFTGRSGWDYLSGGVKPEKTNTLPSETLISLEATLSAVPSLFEGSAPAHPSQSNNMGPPASVPTNRENRIAVGGNRSGKGNALLELMKGQAKAPAESSRASSLAKKESKMKGKGKQEEEKPKSNLKARMRPKPRIQPKPVPLFVPTTTDEEAGDTGPDEMWKSEADLTILKPPLPKLASPVEARLEGVPANETESAPENVAELVLEDSAPLDERPQAVVIENDVEQSESTAPSAPELVAQQGLVERADPVYVAQEKPTPHPKTTAQPTPKPITRKLPLGKKVVAPAIHRPPRVTRSVSSKQRATSSSNLVQQKLSMAPLSRPVKRTASGAVKPLPPPQDSAVSSSSLSEVPTDPISDFQLPPGSPMKLCSPGKSRPKVIASSSTLTQPTRSSAARMSLTKTPGKTRTFNKPASTPSPTKVARSASMLSSRPTLGGVSRTFSVNLEHSRTATGGSSLSTLASALEKLRMPPPARPNTTMGFNRDSEHNSFDGKMLSMDDGALGRPSLGVGRPTSGELKRSATVGSLMAGPSKKAVPLAGFSKPVQRPLSASSPGKPGFGAPRPHLGAGAILRGRKQDPSNKPRIFGFGVGGRRAVQKASRKTSLPSVVASPVKGGEQDPDATIPDYCIHDAGESAVDSSCDVFLAPSSEPKRSSDLPESSKGKGKEKDSTSDSWLSNASRRVSMASQALSQSLSSLPPPTSRGSMGPPATPPGRRGGVRSSSSSYPSTSGASSGSPTNTSGTRSSARIAKAVASGSMQAGKKAASESPAGASTSSVPDSLKILKDCVIFVDVRTDDGDEAGSLFVEMLESVGAKTLTRVGQTCTHVVFKNGLMSTVTRHRLLRDPKPLVVGIAWVVECVEQRQRVDETNFLIDLEEVNLLAGNKRRRSMLPKPIAPYAMSEVGAPDMEHDGDGDQSMDGSSSSMIIDDDLPPLERARRRKSMLVGPRP</sequence>
<feature type="region of interest" description="Disordered" evidence="1">
    <location>
        <begin position="921"/>
        <end position="952"/>
    </location>
</feature>
<feature type="compositionally biased region" description="Low complexity" evidence="1">
    <location>
        <begin position="1242"/>
        <end position="1251"/>
    </location>
</feature>
<feature type="compositionally biased region" description="Basic residues" evidence="1">
    <location>
        <begin position="450"/>
        <end position="462"/>
    </location>
</feature>